<evidence type="ECO:0000256" key="6">
    <source>
        <dbReference type="PROSITE-ProRule" id="PRU00489"/>
    </source>
</evidence>
<dbReference type="AlphaFoldDB" id="A0AAJ8MH59"/>
<dbReference type="GO" id="GO:0036396">
    <property type="term" value="C:RNA N6-methyladenosine methyltransferase complex"/>
    <property type="evidence" value="ECO:0007669"/>
    <property type="project" value="TreeGrafter"/>
</dbReference>
<name>A0AAJ8MH59_9TREE</name>
<dbReference type="GO" id="GO:0003676">
    <property type="term" value="F:nucleic acid binding"/>
    <property type="evidence" value="ECO:0007669"/>
    <property type="project" value="InterPro"/>
</dbReference>
<dbReference type="InterPro" id="IPR029063">
    <property type="entry name" value="SAM-dependent_MTases_sf"/>
</dbReference>
<dbReference type="GO" id="GO:0005634">
    <property type="term" value="C:nucleus"/>
    <property type="evidence" value="ECO:0007669"/>
    <property type="project" value="TreeGrafter"/>
</dbReference>
<accession>A0AAJ8MH59</accession>
<sequence>MDVITSPPSAYIDASTSQAGPSRKRNHTETIRELNGLINQESSKTRLRRIAAQERGSSHGKPFNPICGQTTLETCRARREECDKAHYEPIIRPWTDISLGYCSYLNLCYGDPMFANNPSLGEGNGPRGGVKECRYMHFQVVPAAKKSSSTPEPDIPPLPPIVKKRLLGDGDGLKSEEERYEPPPVAQWINCDIRSFDYSLLGQFQVIVADPPWDIHMSLPYGTMTDDEMRSLPLRSLQPDWGILCLWVTGRAMELGRELFAVWGYKRVDELVWVKTNQLQRLIRTGRTGHWLNHTCEHLLIALKLPADHPKNAPIPWDTHPTLRQLRKGVDTDVVVAEVRETSRKPDEVYGVIERLAPHGRKLEMFGRKHNTRPGWLTLGNQLGDSQVAEEDLHERLSQKYPSQRFVFVSV</sequence>
<keyword evidence="2" id="KW-0489">Methyltransferase</keyword>
<reference evidence="8" key="2">
    <citation type="submission" date="2024-02" db="EMBL/GenBank/DDBJ databases">
        <title>Comparative genomics of Cryptococcus and Kwoniella reveals pathogenesis evolution and contrasting modes of karyotype evolution via chromosome fusion or intercentromeric recombination.</title>
        <authorList>
            <person name="Coelho M.A."/>
            <person name="David-Palma M."/>
            <person name="Shea T."/>
            <person name="Bowers K."/>
            <person name="McGinley-Smith S."/>
            <person name="Mohammad A.W."/>
            <person name="Gnirke A."/>
            <person name="Yurkov A.M."/>
            <person name="Nowrousian M."/>
            <person name="Sun S."/>
            <person name="Cuomo C.A."/>
            <person name="Heitman J."/>
        </authorList>
    </citation>
    <scope>NUCLEOTIDE SEQUENCE</scope>
    <source>
        <strain evidence="8">CBS 10117</strain>
    </source>
</reference>
<keyword evidence="3" id="KW-0808">Transferase</keyword>
<dbReference type="EMBL" id="CP144536">
    <property type="protein sequence ID" value="WWC63226.1"/>
    <property type="molecule type" value="Genomic_DNA"/>
</dbReference>
<protein>
    <recommendedName>
        <fullName evidence="1">mRNA m(6)A methyltransferase</fullName>
        <ecNumber evidence="1">2.1.1.348</ecNumber>
    </recommendedName>
</protein>
<dbReference type="InterPro" id="IPR002052">
    <property type="entry name" value="DNA_methylase_N6_adenine_CS"/>
</dbReference>
<dbReference type="Proteomes" id="UP000078595">
    <property type="component" value="Chromosome 7"/>
</dbReference>
<dbReference type="Pfam" id="PF05063">
    <property type="entry name" value="MT-A70"/>
    <property type="match status" value="1"/>
</dbReference>
<comment type="similarity">
    <text evidence="6">Belongs to the MT-A70-like family.</text>
</comment>
<evidence type="ECO:0000313" key="8">
    <source>
        <dbReference type="EMBL" id="WWC63226.1"/>
    </source>
</evidence>
<gene>
    <name evidence="8" type="ORF">I303_105826</name>
</gene>
<dbReference type="GO" id="GO:0001734">
    <property type="term" value="F:mRNA m(6)A methyltransferase activity"/>
    <property type="evidence" value="ECO:0007669"/>
    <property type="project" value="UniProtKB-EC"/>
</dbReference>
<keyword evidence="9" id="KW-1185">Reference proteome</keyword>
<dbReference type="InterPro" id="IPR007757">
    <property type="entry name" value="MT-A70-like"/>
</dbReference>
<evidence type="ECO:0000256" key="1">
    <source>
        <dbReference type="ARBA" id="ARBA00012160"/>
    </source>
</evidence>
<dbReference type="GO" id="GO:0032259">
    <property type="term" value="P:methylation"/>
    <property type="evidence" value="ECO:0007669"/>
    <property type="project" value="UniProtKB-KW"/>
</dbReference>
<dbReference type="GeneID" id="28969547"/>
<evidence type="ECO:0000256" key="2">
    <source>
        <dbReference type="ARBA" id="ARBA00022603"/>
    </source>
</evidence>
<keyword evidence="4" id="KW-0949">S-adenosyl-L-methionine</keyword>
<dbReference type="PROSITE" id="PS51143">
    <property type="entry name" value="MT_A70"/>
    <property type="match status" value="1"/>
</dbReference>
<evidence type="ECO:0000256" key="3">
    <source>
        <dbReference type="ARBA" id="ARBA00022679"/>
    </source>
</evidence>
<proteinExistence type="inferred from homology"/>
<evidence type="ECO:0000256" key="5">
    <source>
        <dbReference type="ARBA" id="ARBA00048957"/>
    </source>
</evidence>
<dbReference type="PANTHER" id="PTHR12829">
    <property type="entry name" value="N6-ADENOSINE-METHYLTRANSFERASE"/>
    <property type="match status" value="1"/>
</dbReference>
<dbReference type="SUPFAM" id="SSF53335">
    <property type="entry name" value="S-adenosyl-L-methionine-dependent methyltransferases"/>
    <property type="match status" value="1"/>
</dbReference>
<dbReference type="RefSeq" id="XP_018261410.2">
    <property type="nucleotide sequence ID" value="XM_018409138.2"/>
</dbReference>
<dbReference type="PANTHER" id="PTHR12829:SF7">
    <property type="entry name" value="N6-ADENOSINE-METHYLTRANSFERASE CATALYTIC SUBUNIT"/>
    <property type="match status" value="1"/>
</dbReference>
<dbReference type="PROSITE" id="PS00092">
    <property type="entry name" value="N6_MTASE"/>
    <property type="match status" value="1"/>
</dbReference>
<evidence type="ECO:0000256" key="7">
    <source>
        <dbReference type="SAM" id="MobiDB-lite"/>
    </source>
</evidence>
<dbReference type="KEGG" id="kdj:28969547"/>
<evidence type="ECO:0000313" key="9">
    <source>
        <dbReference type="Proteomes" id="UP000078595"/>
    </source>
</evidence>
<feature type="region of interest" description="Disordered" evidence="7">
    <location>
        <begin position="1"/>
        <end position="26"/>
    </location>
</feature>
<comment type="catalytic activity">
    <reaction evidence="5">
        <text>an adenosine in mRNA + S-adenosyl-L-methionine = an N(6)-methyladenosine in mRNA + S-adenosyl-L-homocysteine + H(+)</text>
        <dbReference type="Rhea" id="RHEA:55584"/>
        <dbReference type="Rhea" id="RHEA-COMP:12414"/>
        <dbReference type="Rhea" id="RHEA-COMP:12417"/>
        <dbReference type="ChEBI" id="CHEBI:15378"/>
        <dbReference type="ChEBI" id="CHEBI:57856"/>
        <dbReference type="ChEBI" id="CHEBI:59789"/>
        <dbReference type="ChEBI" id="CHEBI:74411"/>
        <dbReference type="ChEBI" id="CHEBI:74449"/>
        <dbReference type="EC" id="2.1.1.348"/>
    </reaction>
</comment>
<dbReference type="EC" id="2.1.1.348" evidence="1"/>
<reference evidence="8" key="1">
    <citation type="submission" date="2013-07" db="EMBL/GenBank/DDBJ databases">
        <authorList>
            <consortium name="The Broad Institute Genome Sequencing Platform"/>
            <person name="Cuomo C."/>
            <person name="Litvintseva A."/>
            <person name="Chen Y."/>
            <person name="Heitman J."/>
            <person name="Sun S."/>
            <person name="Springer D."/>
            <person name="Dromer F."/>
            <person name="Young S.K."/>
            <person name="Zeng Q."/>
            <person name="Gargeya S."/>
            <person name="Fitzgerald M."/>
            <person name="Abouelleil A."/>
            <person name="Alvarado L."/>
            <person name="Berlin A.M."/>
            <person name="Chapman S.B."/>
            <person name="Dewar J."/>
            <person name="Goldberg J."/>
            <person name="Griggs A."/>
            <person name="Gujja S."/>
            <person name="Hansen M."/>
            <person name="Howarth C."/>
            <person name="Imamovic A."/>
            <person name="Larimer J."/>
            <person name="McCowan C."/>
            <person name="Murphy C."/>
            <person name="Pearson M."/>
            <person name="Priest M."/>
            <person name="Roberts A."/>
            <person name="Saif S."/>
            <person name="Shea T."/>
            <person name="Sykes S."/>
            <person name="Wortman J."/>
            <person name="Nusbaum C."/>
            <person name="Birren B."/>
        </authorList>
    </citation>
    <scope>NUCLEOTIDE SEQUENCE</scope>
    <source>
        <strain evidence="8">CBS 10117</strain>
    </source>
</reference>
<organism evidence="8 9">
    <name type="scientific">Kwoniella dejecticola CBS 10117</name>
    <dbReference type="NCBI Taxonomy" id="1296121"/>
    <lineage>
        <taxon>Eukaryota</taxon>
        <taxon>Fungi</taxon>
        <taxon>Dikarya</taxon>
        <taxon>Basidiomycota</taxon>
        <taxon>Agaricomycotina</taxon>
        <taxon>Tremellomycetes</taxon>
        <taxon>Tremellales</taxon>
        <taxon>Cryptococcaceae</taxon>
        <taxon>Kwoniella</taxon>
    </lineage>
</organism>
<evidence type="ECO:0000256" key="4">
    <source>
        <dbReference type="ARBA" id="ARBA00022691"/>
    </source>
</evidence>